<dbReference type="GO" id="GO:0003676">
    <property type="term" value="F:nucleic acid binding"/>
    <property type="evidence" value="ECO:0007669"/>
    <property type="project" value="InterPro"/>
</dbReference>
<organism evidence="1 2">
    <name type="scientific">Plakobranchus ocellatus</name>
    <dbReference type="NCBI Taxonomy" id="259542"/>
    <lineage>
        <taxon>Eukaryota</taxon>
        <taxon>Metazoa</taxon>
        <taxon>Spiralia</taxon>
        <taxon>Lophotrochozoa</taxon>
        <taxon>Mollusca</taxon>
        <taxon>Gastropoda</taxon>
        <taxon>Heterobranchia</taxon>
        <taxon>Euthyneura</taxon>
        <taxon>Panpulmonata</taxon>
        <taxon>Sacoglossa</taxon>
        <taxon>Placobranchoidea</taxon>
        <taxon>Plakobranchidae</taxon>
        <taxon>Plakobranchus</taxon>
    </lineage>
</organism>
<gene>
    <name evidence="1" type="ORF">PoB_001736300</name>
</gene>
<accession>A0AAV3Z7Z8</accession>
<dbReference type="InterPro" id="IPR036397">
    <property type="entry name" value="RNaseH_sf"/>
</dbReference>
<dbReference type="Gene3D" id="3.30.420.10">
    <property type="entry name" value="Ribonuclease H-like superfamily/Ribonuclease H"/>
    <property type="match status" value="1"/>
</dbReference>
<dbReference type="InterPro" id="IPR012337">
    <property type="entry name" value="RNaseH-like_sf"/>
</dbReference>
<name>A0AAV3Z7Z8_9GAST</name>
<comment type="caution">
    <text evidence="1">The sequence shown here is derived from an EMBL/GenBank/DDBJ whole genome shotgun (WGS) entry which is preliminary data.</text>
</comment>
<dbReference type="EMBL" id="BLXT01002074">
    <property type="protein sequence ID" value="GFN90857.1"/>
    <property type="molecule type" value="Genomic_DNA"/>
</dbReference>
<evidence type="ECO:0008006" key="3">
    <source>
        <dbReference type="Google" id="ProtNLM"/>
    </source>
</evidence>
<protein>
    <recommendedName>
        <fullName evidence="3">Integrase catalytic domain-containing protein</fullName>
    </recommendedName>
</protein>
<proteinExistence type="predicted"/>
<sequence>MVFPQIPLPALDWSKDNKQTAFQEWKELLESYFVINKVKDADKHHYLLLSSSPYYPQSNGFIERVVQTIKTTLKIYKSSKSDPQLALLALRFTPLDTYLPSPTEILFGRRIQGTLPSRKQ</sequence>
<dbReference type="InterPro" id="IPR050951">
    <property type="entry name" value="Retrovirus_Pol_polyprotein"/>
</dbReference>
<evidence type="ECO:0000313" key="2">
    <source>
        <dbReference type="Proteomes" id="UP000735302"/>
    </source>
</evidence>
<dbReference type="PANTHER" id="PTHR37984">
    <property type="entry name" value="PROTEIN CBG26694"/>
    <property type="match status" value="1"/>
</dbReference>
<dbReference type="Proteomes" id="UP000735302">
    <property type="component" value="Unassembled WGS sequence"/>
</dbReference>
<reference evidence="1 2" key="1">
    <citation type="journal article" date="2021" name="Elife">
        <title>Chloroplast acquisition without the gene transfer in kleptoplastic sea slugs, Plakobranchus ocellatus.</title>
        <authorList>
            <person name="Maeda T."/>
            <person name="Takahashi S."/>
            <person name="Yoshida T."/>
            <person name="Shimamura S."/>
            <person name="Takaki Y."/>
            <person name="Nagai Y."/>
            <person name="Toyoda A."/>
            <person name="Suzuki Y."/>
            <person name="Arimoto A."/>
            <person name="Ishii H."/>
            <person name="Satoh N."/>
            <person name="Nishiyama T."/>
            <person name="Hasebe M."/>
            <person name="Maruyama T."/>
            <person name="Minagawa J."/>
            <person name="Obokata J."/>
            <person name="Shigenobu S."/>
        </authorList>
    </citation>
    <scope>NUCLEOTIDE SEQUENCE [LARGE SCALE GENOMIC DNA]</scope>
</reference>
<dbReference type="AlphaFoldDB" id="A0AAV3Z7Z8"/>
<dbReference type="SUPFAM" id="SSF53098">
    <property type="entry name" value="Ribonuclease H-like"/>
    <property type="match status" value="1"/>
</dbReference>
<keyword evidence="2" id="KW-1185">Reference proteome</keyword>
<dbReference type="PANTHER" id="PTHR37984:SF7">
    <property type="entry name" value="INTEGRASE CATALYTIC DOMAIN-CONTAINING PROTEIN"/>
    <property type="match status" value="1"/>
</dbReference>
<evidence type="ECO:0000313" key="1">
    <source>
        <dbReference type="EMBL" id="GFN90857.1"/>
    </source>
</evidence>